<comment type="caution">
    <text evidence="1">The sequence shown here is derived from an EMBL/GenBank/DDBJ whole genome shotgun (WGS) entry which is preliminary data.</text>
</comment>
<accession>A0A369Q567</accession>
<protein>
    <submittedName>
        <fullName evidence="1">Uncharacterized protein</fullName>
    </submittedName>
</protein>
<gene>
    <name evidence="1" type="ORF">DU508_03740</name>
</gene>
<proteinExistence type="predicted"/>
<name>A0A369Q567_9SPHI</name>
<sequence>MTAILTDSKQERVQSCRIAERQTVTSSVKQDGWLSCKEAGMKSGMTDRQSSGREACKKVETLIF</sequence>
<keyword evidence="2" id="KW-1185">Reference proteome</keyword>
<dbReference type="EMBL" id="QPKV01000002">
    <property type="protein sequence ID" value="RDC58069.1"/>
    <property type="molecule type" value="Genomic_DNA"/>
</dbReference>
<organism evidence="1 2">
    <name type="scientific">Pedobacter chinensis</name>
    <dbReference type="NCBI Taxonomy" id="2282421"/>
    <lineage>
        <taxon>Bacteria</taxon>
        <taxon>Pseudomonadati</taxon>
        <taxon>Bacteroidota</taxon>
        <taxon>Sphingobacteriia</taxon>
        <taxon>Sphingobacteriales</taxon>
        <taxon>Sphingobacteriaceae</taxon>
        <taxon>Pedobacter</taxon>
    </lineage>
</organism>
<evidence type="ECO:0000313" key="2">
    <source>
        <dbReference type="Proteomes" id="UP000253961"/>
    </source>
</evidence>
<reference evidence="1 2" key="1">
    <citation type="submission" date="2018-07" db="EMBL/GenBank/DDBJ databases">
        <title>Pedobacter sp. nov., isolated from soil.</title>
        <authorList>
            <person name="Zhou L.Y."/>
            <person name="Du Z.J."/>
        </authorList>
    </citation>
    <scope>NUCLEOTIDE SEQUENCE [LARGE SCALE GENOMIC DNA]</scope>
    <source>
        <strain evidence="1 2">JDX94</strain>
    </source>
</reference>
<dbReference type="Proteomes" id="UP000253961">
    <property type="component" value="Unassembled WGS sequence"/>
</dbReference>
<evidence type="ECO:0000313" key="1">
    <source>
        <dbReference type="EMBL" id="RDC58069.1"/>
    </source>
</evidence>
<dbReference type="AlphaFoldDB" id="A0A369Q567"/>